<feature type="region of interest" description="Disordered" evidence="1">
    <location>
        <begin position="258"/>
        <end position="295"/>
    </location>
</feature>
<dbReference type="RefSeq" id="YP_009046588.1">
    <property type="nucleotide sequence ID" value="NC_024450.1"/>
</dbReference>
<accession>A0A068EW51</accession>
<feature type="compositionally biased region" description="Basic residues" evidence="1">
    <location>
        <begin position="379"/>
        <end position="389"/>
    </location>
</feature>
<feature type="compositionally biased region" description="Polar residues" evidence="1">
    <location>
        <begin position="273"/>
        <end position="284"/>
    </location>
</feature>
<dbReference type="Pfam" id="PF07153">
    <property type="entry name" value="Marek_SORF3"/>
    <property type="match status" value="1"/>
</dbReference>
<protein>
    <submittedName>
        <fullName evidence="2">Protein SORF3</fullName>
    </submittedName>
</protein>
<dbReference type="GeneID" id="19738392"/>
<evidence type="ECO:0000256" key="1">
    <source>
        <dbReference type="SAM" id="MobiDB-lite"/>
    </source>
</evidence>
<sequence>MDRLLSTAFDEKDVPHGRFWRPPYKTNEITFWPILAEDIVRGVAQCTEARERLASSKHHNPNDDDGGRMSKQYMEMWARMAILSAYRLYTAIEDILPIEEIIDTADSDLTGGGVWQMTYHEWDVRDAAKISSAGPSIMALFSTHMETWTAGLRSADRLGECGEYKHNMQISAPVVKNALLGALEVARYVVVLALPICNYQVPPGMEDDRAGRAIRNCCGRLQRRMISGYTRDPGEYLDAEETYYRAMVRIVTFERAETPPPDRCEERDGVTYNPYTNSALTKKQTPPPDRSDLARPQNFLSYVPNTRSLFKHRPTDTSQNCQLQQQTPQVQLDRTDALHRTTMQSPLPYPTNQWIHQPRTPLIESRHRRLEPILQRMTHRDRPRPRRFVRLGPPTILTPAPSPFPSSPSSFLLLRGRPSGTPASALLLSRTGGAPS</sequence>
<dbReference type="OrthoDB" id="17948at10239"/>
<feature type="compositionally biased region" description="Basic and acidic residues" evidence="1">
    <location>
        <begin position="258"/>
        <end position="269"/>
    </location>
</feature>
<reference evidence="2 3" key="1">
    <citation type="journal article" date="2014" name="Virus Res.">
        <title>Molecular characterization of the complete genome of falconid herpesvirus strain S-18.</title>
        <authorList>
            <person name="Spatz S.J."/>
            <person name="Volkening J.D."/>
            <person name="Ross T.A."/>
        </authorList>
    </citation>
    <scope>NUCLEOTIDE SEQUENCE [LARGE SCALE GENOMIC DNA]</scope>
    <source>
        <strain evidence="2">S-18</strain>
    </source>
</reference>
<evidence type="ECO:0000313" key="2">
    <source>
        <dbReference type="EMBL" id="AID52794.1"/>
    </source>
</evidence>
<gene>
    <name evidence="2" type="ORF">FaHV1S18_104</name>
</gene>
<evidence type="ECO:0000313" key="3">
    <source>
        <dbReference type="Proteomes" id="UP000146149"/>
    </source>
</evidence>
<dbReference type="KEGG" id="vg:19738392"/>
<feature type="compositionally biased region" description="Low complexity" evidence="1">
    <location>
        <begin position="407"/>
        <end position="420"/>
    </location>
</feature>
<proteinExistence type="predicted"/>
<dbReference type="InterPro" id="IPR009823">
    <property type="entry name" value="Herpes_SORF3"/>
</dbReference>
<feature type="region of interest" description="Disordered" evidence="1">
    <location>
        <begin position="379"/>
        <end position="436"/>
    </location>
</feature>
<dbReference type="Proteomes" id="UP000146149">
    <property type="component" value="Segment"/>
</dbReference>
<organism evidence="2 3">
    <name type="scientific">Falconid herpesvirus 1</name>
    <dbReference type="NCBI Taxonomy" id="1510155"/>
    <lineage>
        <taxon>Viruses</taxon>
        <taxon>Duplodnaviria</taxon>
        <taxon>Heunggongvirae</taxon>
        <taxon>Peploviricota</taxon>
        <taxon>Herviviricetes</taxon>
        <taxon>Herpesvirales</taxon>
        <taxon>Orthoherpesviridae</taxon>
        <taxon>Alphaherpesvirinae</taxon>
        <taxon>Mardivirus</taxon>
        <taxon>Mardivirus columbidalpha1</taxon>
    </lineage>
</organism>
<dbReference type="EMBL" id="KJ668231">
    <property type="protein sequence ID" value="AID52794.1"/>
    <property type="molecule type" value="Genomic_DNA"/>
</dbReference>
<name>A0A068EW51_9ALPH</name>